<dbReference type="CDD" id="cd12797">
    <property type="entry name" value="M23_peptidase"/>
    <property type="match status" value="1"/>
</dbReference>
<name>A0AAW4N8H6_9BACT</name>
<dbReference type="PANTHER" id="PTHR21666">
    <property type="entry name" value="PEPTIDASE-RELATED"/>
    <property type="match status" value="1"/>
</dbReference>
<evidence type="ECO:0000259" key="2">
    <source>
        <dbReference type="Pfam" id="PF01551"/>
    </source>
</evidence>
<evidence type="ECO:0000313" key="4">
    <source>
        <dbReference type="Proteomes" id="UP001196316"/>
    </source>
</evidence>
<dbReference type="EMBL" id="JAHOEP010000005">
    <property type="protein sequence ID" value="MBV3407308.1"/>
    <property type="molecule type" value="Genomic_DNA"/>
</dbReference>
<organism evidence="3 4">
    <name type="scientific">Segatella copri</name>
    <dbReference type="NCBI Taxonomy" id="165179"/>
    <lineage>
        <taxon>Bacteria</taxon>
        <taxon>Pseudomonadati</taxon>
        <taxon>Bacteroidota</taxon>
        <taxon>Bacteroidia</taxon>
        <taxon>Bacteroidales</taxon>
        <taxon>Prevotellaceae</taxon>
        <taxon>Segatella</taxon>
    </lineage>
</organism>
<accession>A0AAW4N8H6</accession>
<protein>
    <submittedName>
        <fullName evidence="3">M23 family metallopeptidase</fullName>
    </submittedName>
</protein>
<evidence type="ECO:0000256" key="1">
    <source>
        <dbReference type="SAM" id="SignalP"/>
    </source>
</evidence>
<gene>
    <name evidence="3" type="ORF">KSW80_02605</name>
</gene>
<dbReference type="InterPro" id="IPR016047">
    <property type="entry name" value="M23ase_b-sheet_dom"/>
</dbReference>
<dbReference type="InterPro" id="IPR050570">
    <property type="entry name" value="Cell_wall_metabolism_enzyme"/>
</dbReference>
<reference evidence="3" key="1">
    <citation type="submission" date="2021-06" db="EMBL/GenBank/DDBJ databases">
        <title>Collection of gut derived symbiotic bacterial strains cultured from healthy donors.</title>
        <authorList>
            <person name="Lin H."/>
            <person name="Littmann E."/>
            <person name="Pamer E.G."/>
        </authorList>
    </citation>
    <scope>NUCLEOTIDE SEQUENCE</scope>
    <source>
        <strain evidence="3">MSK.21.60</strain>
    </source>
</reference>
<keyword evidence="1" id="KW-0732">Signal</keyword>
<dbReference type="PANTHER" id="PTHR21666:SF270">
    <property type="entry name" value="MUREIN HYDROLASE ACTIVATOR ENVC"/>
    <property type="match status" value="1"/>
</dbReference>
<dbReference type="AlphaFoldDB" id="A0AAW4N8H6"/>
<comment type="caution">
    <text evidence="3">The sequence shown here is derived from an EMBL/GenBank/DDBJ whole genome shotgun (WGS) entry which is preliminary data.</text>
</comment>
<feature type="signal peptide" evidence="1">
    <location>
        <begin position="1"/>
        <end position="32"/>
    </location>
</feature>
<proteinExistence type="predicted"/>
<dbReference type="GO" id="GO:0004222">
    <property type="term" value="F:metalloendopeptidase activity"/>
    <property type="evidence" value="ECO:0007669"/>
    <property type="project" value="TreeGrafter"/>
</dbReference>
<evidence type="ECO:0000313" key="3">
    <source>
        <dbReference type="EMBL" id="MBV3407308.1"/>
    </source>
</evidence>
<feature type="domain" description="M23ase beta-sheet core" evidence="2">
    <location>
        <begin position="113"/>
        <end position="203"/>
    </location>
</feature>
<dbReference type="Proteomes" id="UP001196316">
    <property type="component" value="Unassembled WGS sequence"/>
</dbReference>
<dbReference type="Pfam" id="PF01551">
    <property type="entry name" value="Peptidase_M23"/>
    <property type="match status" value="1"/>
</dbReference>
<feature type="chain" id="PRO_5043464578" evidence="1">
    <location>
        <begin position="33"/>
        <end position="229"/>
    </location>
</feature>
<sequence length="229" mass="25755">MIFQIKILSLHMGKCCLALTVLLCHGYASSHAQHKAYSHFNTIGDYHRKYVSPNNYAPDDEGMDEEADESNLIQLPNDSLKSYMPLVALPLKKIRISSPFGSRRDPMNRRNRRMHNGLDLKARFEEVYSMLPGIVTRTTSSVNGGYYVTVNHGICVCSYLHLSKIKVKVGQHVKAGDIIAISGNSGKRTTGPHLHIACRWGGENGKFFNPLLILRFVSEQLLNNNTKRQ</sequence>